<gene>
    <name evidence="1" type="ORF">R2Q92_09910</name>
</gene>
<evidence type="ECO:0000313" key="2">
    <source>
        <dbReference type="Proteomes" id="UP001291912"/>
    </source>
</evidence>
<name>A0ABU5N7Y8_9MICO</name>
<reference evidence="1 2" key="1">
    <citation type="submission" date="2023-10" db="EMBL/GenBank/DDBJ databases">
        <title>Microbacterium xanthum sp. nov., isolated from seaweed.</title>
        <authorList>
            <person name="Lee S.D."/>
        </authorList>
    </citation>
    <scope>NUCLEOTIDE SEQUENCE [LARGE SCALE GENOMIC DNA]</scope>
    <source>
        <strain evidence="1 2">KCTC 19124</strain>
    </source>
</reference>
<dbReference type="EMBL" id="JAWJYN010000002">
    <property type="protein sequence ID" value="MDZ8162156.1"/>
    <property type="molecule type" value="Genomic_DNA"/>
</dbReference>
<sequence length="70" mass="7608">MTTAEPTVCRHCGEPTRGGEYAPGHDSKHRGELYQAVLACEITEDQARADLPTVALADQLSNDLARTRGR</sequence>
<organism evidence="1 2">
    <name type="scientific">Microbacterium aquimaris</name>
    <dbReference type="NCBI Taxonomy" id="459816"/>
    <lineage>
        <taxon>Bacteria</taxon>
        <taxon>Bacillati</taxon>
        <taxon>Actinomycetota</taxon>
        <taxon>Actinomycetes</taxon>
        <taxon>Micrococcales</taxon>
        <taxon>Microbacteriaceae</taxon>
        <taxon>Microbacterium</taxon>
    </lineage>
</organism>
<proteinExistence type="predicted"/>
<keyword evidence="2" id="KW-1185">Reference proteome</keyword>
<evidence type="ECO:0000313" key="1">
    <source>
        <dbReference type="EMBL" id="MDZ8162156.1"/>
    </source>
</evidence>
<comment type="caution">
    <text evidence="1">The sequence shown here is derived from an EMBL/GenBank/DDBJ whole genome shotgun (WGS) entry which is preliminary data.</text>
</comment>
<dbReference type="Proteomes" id="UP001291912">
    <property type="component" value="Unassembled WGS sequence"/>
</dbReference>
<dbReference type="RefSeq" id="WP_194424638.1">
    <property type="nucleotide sequence ID" value="NZ_BAAAPT010000002.1"/>
</dbReference>
<accession>A0ABU5N7Y8</accession>
<protein>
    <recommendedName>
        <fullName evidence="3">C2H2-type domain-containing protein</fullName>
    </recommendedName>
</protein>
<evidence type="ECO:0008006" key="3">
    <source>
        <dbReference type="Google" id="ProtNLM"/>
    </source>
</evidence>